<gene>
    <name evidence="1" type="ORF">Rhopal_007662-T1</name>
</gene>
<name>A0AAV5GZD7_9BASI</name>
<accession>A0AAV5GZD7</accession>
<evidence type="ECO:0000313" key="2">
    <source>
        <dbReference type="Proteomes" id="UP001342314"/>
    </source>
</evidence>
<dbReference type="Proteomes" id="UP001342314">
    <property type="component" value="Unassembled WGS sequence"/>
</dbReference>
<protein>
    <submittedName>
        <fullName evidence="1">Uncharacterized protein</fullName>
    </submittedName>
</protein>
<reference evidence="1 2" key="1">
    <citation type="submission" date="2021-12" db="EMBL/GenBank/DDBJ databases">
        <title>High titer production of polyol ester of fatty acids by Rhodotorula paludigena BS15 towards product separation-free biomass refinery.</title>
        <authorList>
            <person name="Mano J."/>
            <person name="Ono H."/>
            <person name="Tanaka T."/>
            <person name="Naito K."/>
            <person name="Sushida H."/>
            <person name="Ike M."/>
            <person name="Tokuyasu K."/>
            <person name="Kitaoka M."/>
        </authorList>
    </citation>
    <scope>NUCLEOTIDE SEQUENCE [LARGE SCALE GENOMIC DNA]</scope>
    <source>
        <strain evidence="1 2">BS15</strain>
    </source>
</reference>
<dbReference type="EMBL" id="BQKY01000018">
    <property type="protein sequence ID" value="GJN94579.1"/>
    <property type="molecule type" value="Genomic_DNA"/>
</dbReference>
<proteinExistence type="predicted"/>
<organism evidence="1 2">
    <name type="scientific">Rhodotorula paludigena</name>
    <dbReference type="NCBI Taxonomy" id="86838"/>
    <lineage>
        <taxon>Eukaryota</taxon>
        <taxon>Fungi</taxon>
        <taxon>Dikarya</taxon>
        <taxon>Basidiomycota</taxon>
        <taxon>Pucciniomycotina</taxon>
        <taxon>Microbotryomycetes</taxon>
        <taxon>Sporidiobolales</taxon>
        <taxon>Sporidiobolaceae</taxon>
        <taxon>Rhodotorula</taxon>
    </lineage>
</organism>
<keyword evidence="2" id="KW-1185">Reference proteome</keyword>
<dbReference type="AlphaFoldDB" id="A0AAV5GZD7"/>
<sequence length="104" mass="11922">MNFAWMHHLKELDFEVLRPYEPGKCFELACHYGLVCNDKEHYARNDLLPRLCPVLVELLGEPSSYTAHSHPMRSLARGSAAADRRTLLSPGQQRVYQQTHASGW</sequence>
<comment type="caution">
    <text evidence="1">The sequence shown here is derived from an EMBL/GenBank/DDBJ whole genome shotgun (WGS) entry which is preliminary data.</text>
</comment>
<evidence type="ECO:0000313" key="1">
    <source>
        <dbReference type="EMBL" id="GJN94579.1"/>
    </source>
</evidence>